<name>A0A401RJG9_CHIPU</name>
<feature type="region of interest" description="Disordered" evidence="1">
    <location>
        <begin position="1"/>
        <end position="49"/>
    </location>
</feature>
<dbReference type="AlphaFoldDB" id="A0A401RJG9"/>
<evidence type="ECO:0000313" key="3">
    <source>
        <dbReference type="Proteomes" id="UP000287033"/>
    </source>
</evidence>
<organism evidence="2 3">
    <name type="scientific">Chiloscyllium punctatum</name>
    <name type="common">Brownbanded bambooshark</name>
    <name type="synonym">Hemiscyllium punctatum</name>
    <dbReference type="NCBI Taxonomy" id="137246"/>
    <lineage>
        <taxon>Eukaryota</taxon>
        <taxon>Metazoa</taxon>
        <taxon>Chordata</taxon>
        <taxon>Craniata</taxon>
        <taxon>Vertebrata</taxon>
        <taxon>Chondrichthyes</taxon>
        <taxon>Elasmobranchii</taxon>
        <taxon>Galeomorphii</taxon>
        <taxon>Galeoidea</taxon>
        <taxon>Orectolobiformes</taxon>
        <taxon>Hemiscylliidae</taxon>
        <taxon>Chiloscyllium</taxon>
    </lineage>
</organism>
<reference evidence="2 3" key="1">
    <citation type="journal article" date="2018" name="Nat. Ecol. Evol.">
        <title>Shark genomes provide insights into elasmobranch evolution and the origin of vertebrates.</title>
        <authorList>
            <person name="Hara Y"/>
            <person name="Yamaguchi K"/>
            <person name="Onimaru K"/>
            <person name="Kadota M"/>
            <person name="Koyanagi M"/>
            <person name="Keeley SD"/>
            <person name="Tatsumi K"/>
            <person name="Tanaka K"/>
            <person name="Motone F"/>
            <person name="Kageyama Y"/>
            <person name="Nozu R"/>
            <person name="Adachi N"/>
            <person name="Nishimura O"/>
            <person name="Nakagawa R"/>
            <person name="Tanegashima C"/>
            <person name="Kiyatake I"/>
            <person name="Matsumoto R"/>
            <person name="Murakumo K"/>
            <person name="Nishida K"/>
            <person name="Terakita A"/>
            <person name="Kuratani S"/>
            <person name="Sato K"/>
            <person name="Hyodo S Kuraku.S."/>
        </authorList>
    </citation>
    <scope>NUCLEOTIDE SEQUENCE [LARGE SCALE GENOMIC DNA]</scope>
</reference>
<evidence type="ECO:0000313" key="2">
    <source>
        <dbReference type="EMBL" id="GCC18291.1"/>
    </source>
</evidence>
<gene>
    <name evidence="2" type="ORF">chiPu_0022075</name>
</gene>
<dbReference type="EMBL" id="BEZZ01005831">
    <property type="protein sequence ID" value="GCC18291.1"/>
    <property type="molecule type" value="Genomic_DNA"/>
</dbReference>
<keyword evidence="3" id="KW-1185">Reference proteome</keyword>
<dbReference type="Proteomes" id="UP000287033">
    <property type="component" value="Unassembled WGS sequence"/>
</dbReference>
<proteinExistence type="predicted"/>
<feature type="region of interest" description="Disordered" evidence="1">
    <location>
        <begin position="161"/>
        <end position="189"/>
    </location>
</feature>
<protein>
    <submittedName>
        <fullName evidence="2">Uncharacterized protein</fullName>
    </submittedName>
</protein>
<comment type="caution">
    <text evidence="2">The sequence shown here is derived from an EMBL/GenBank/DDBJ whole genome shotgun (WGS) entry which is preliminary data.</text>
</comment>
<dbReference type="OrthoDB" id="10629688at2759"/>
<evidence type="ECO:0000256" key="1">
    <source>
        <dbReference type="SAM" id="MobiDB-lite"/>
    </source>
</evidence>
<sequence length="229" mass="23918">MLGGTTCAEQGGPSEKPRSVPPPPPPQPLRQRGGRRGGGVDAPPRPRGHYLTEVAGDPNVVPAVVVELAVDGLHQSLEGPRAQVDDQRNGAVLQRQVDVVGRLARVQDEPVALQGPEREGDLVAAALDGVVREVVAEELGALEGGYGLFLRCRGVGGVGEKDRPLDSWHTPGRKGGAGEAQWGSGCPDPGSRSNTSLLCPAFPALHLSHSACQSLLPLRVKAAGLYRVE</sequence>
<accession>A0A401RJG9</accession>
<feature type="compositionally biased region" description="Pro residues" evidence="1">
    <location>
        <begin position="19"/>
        <end position="28"/>
    </location>
</feature>